<reference evidence="3" key="1">
    <citation type="journal article" date="2019" name="Int. J. Syst. Evol. Microbiol.">
        <title>The Global Catalogue of Microorganisms (GCM) 10K type strain sequencing project: providing services to taxonomists for standard genome sequencing and annotation.</title>
        <authorList>
            <consortium name="The Broad Institute Genomics Platform"/>
            <consortium name="The Broad Institute Genome Sequencing Center for Infectious Disease"/>
            <person name="Wu L."/>
            <person name="Ma J."/>
        </authorList>
    </citation>
    <scope>NUCLEOTIDE SEQUENCE [LARGE SCALE GENOMIC DNA]</scope>
    <source>
        <strain evidence="3">JCM 31486</strain>
    </source>
</reference>
<keyword evidence="3" id="KW-1185">Reference proteome</keyword>
<feature type="domain" description="UbiC transcription regulator-associated" evidence="1">
    <location>
        <begin position="1"/>
        <end position="113"/>
    </location>
</feature>
<dbReference type="InterPro" id="IPR011663">
    <property type="entry name" value="UTRA"/>
</dbReference>
<feature type="non-terminal residue" evidence="2">
    <location>
        <position position="1"/>
    </location>
</feature>
<dbReference type="EMBL" id="JBHTIS010004310">
    <property type="protein sequence ID" value="MFD1052309.1"/>
    <property type="molecule type" value="Genomic_DNA"/>
</dbReference>
<accession>A0ABW3MS56</accession>
<evidence type="ECO:0000313" key="2">
    <source>
        <dbReference type="EMBL" id="MFD1052309.1"/>
    </source>
</evidence>
<gene>
    <name evidence="2" type="ORF">ACFQ1S_45390</name>
</gene>
<dbReference type="SUPFAM" id="SSF64288">
    <property type="entry name" value="Chorismate lyase-like"/>
    <property type="match status" value="1"/>
</dbReference>
<protein>
    <submittedName>
        <fullName evidence="2">GntR family transcriptional regulator</fullName>
    </submittedName>
</protein>
<dbReference type="Pfam" id="PF07702">
    <property type="entry name" value="UTRA"/>
    <property type="match status" value="1"/>
</dbReference>
<organism evidence="2 3">
    <name type="scientific">Kibdelosporangium lantanae</name>
    <dbReference type="NCBI Taxonomy" id="1497396"/>
    <lineage>
        <taxon>Bacteria</taxon>
        <taxon>Bacillati</taxon>
        <taxon>Actinomycetota</taxon>
        <taxon>Actinomycetes</taxon>
        <taxon>Pseudonocardiales</taxon>
        <taxon>Pseudonocardiaceae</taxon>
        <taxon>Kibdelosporangium</taxon>
    </lineage>
</organism>
<evidence type="ECO:0000259" key="1">
    <source>
        <dbReference type="SMART" id="SM00866"/>
    </source>
</evidence>
<name>A0ABW3MS56_9PSEU</name>
<comment type="caution">
    <text evidence="2">The sequence shown here is derived from an EMBL/GenBank/DDBJ whole genome shotgun (WGS) entry which is preliminary data.</text>
</comment>
<dbReference type="InterPro" id="IPR028978">
    <property type="entry name" value="Chorismate_lyase_/UTRA_dom_sf"/>
</dbReference>
<dbReference type="Proteomes" id="UP001597045">
    <property type="component" value="Unassembled WGS sequence"/>
</dbReference>
<dbReference type="PANTHER" id="PTHR44846">
    <property type="entry name" value="MANNOSYL-D-GLYCERATE TRANSPORT/METABOLISM SYSTEM REPRESSOR MNGR-RELATED"/>
    <property type="match status" value="1"/>
</dbReference>
<dbReference type="PANTHER" id="PTHR44846:SF1">
    <property type="entry name" value="MANNOSYL-D-GLYCERATE TRANSPORT_METABOLISM SYSTEM REPRESSOR MNGR-RELATED"/>
    <property type="match status" value="1"/>
</dbReference>
<dbReference type="InterPro" id="IPR050679">
    <property type="entry name" value="Bact_HTH_transcr_reg"/>
</dbReference>
<sequence length="125" mass="14102">EPGAPVLHVTRVRYVDDEPIAIERIALPADLVPDLVPTDMESGNLYQLLRKRYGITVSDAVQTMEPAVTNPEQAELLDVPVYAPILQIERLTRDTTGRLVELTNSVYRGDRYRLTTHLRFDDQSG</sequence>
<proteinExistence type="predicted"/>
<dbReference type="Gene3D" id="3.40.1410.10">
    <property type="entry name" value="Chorismate lyase-like"/>
    <property type="match status" value="1"/>
</dbReference>
<evidence type="ECO:0000313" key="3">
    <source>
        <dbReference type="Proteomes" id="UP001597045"/>
    </source>
</evidence>
<dbReference type="SMART" id="SM00866">
    <property type="entry name" value="UTRA"/>
    <property type="match status" value="1"/>
</dbReference>